<proteinExistence type="predicted"/>
<name>A0A7W9IMF3_9ACTN</name>
<organism evidence="1 2">
    <name type="scientific">Streptosporangium becharense</name>
    <dbReference type="NCBI Taxonomy" id="1816182"/>
    <lineage>
        <taxon>Bacteria</taxon>
        <taxon>Bacillati</taxon>
        <taxon>Actinomycetota</taxon>
        <taxon>Actinomycetes</taxon>
        <taxon>Streptosporangiales</taxon>
        <taxon>Streptosporangiaceae</taxon>
        <taxon>Streptosporangium</taxon>
    </lineage>
</organism>
<dbReference type="RefSeq" id="WP_184547113.1">
    <property type="nucleotide sequence ID" value="NZ_JACHMP010000001.1"/>
</dbReference>
<dbReference type="Proteomes" id="UP000540685">
    <property type="component" value="Unassembled WGS sequence"/>
</dbReference>
<dbReference type="SUPFAM" id="SSF53383">
    <property type="entry name" value="PLP-dependent transferases"/>
    <property type="match status" value="1"/>
</dbReference>
<evidence type="ECO:0000313" key="2">
    <source>
        <dbReference type="Proteomes" id="UP000540685"/>
    </source>
</evidence>
<dbReference type="InterPro" id="IPR015422">
    <property type="entry name" value="PyrdxlP-dep_Trfase_small"/>
</dbReference>
<dbReference type="AlphaFoldDB" id="A0A7W9IMF3"/>
<gene>
    <name evidence="1" type="ORF">F4562_006494</name>
</gene>
<dbReference type="EMBL" id="JACHMP010000001">
    <property type="protein sequence ID" value="MBB5823432.1"/>
    <property type="molecule type" value="Genomic_DNA"/>
</dbReference>
<reference evidence="1 2" key="1">
    <citation type="submission" date="2020-08" db="EMBL/GenBank/DDBJ databases">
        <title>Sequencing the genomes of 1000 actinobacteria strains.</title>
        <authorList>
            <person name="Klenk H.-P."/>
        </authorList>
    </citation>
    <scope>NUCLEOTIDE SEQUENCE [LARGE SCALE GENOMIC DNA]</scope>
    <source>
        <strain evidence="1 2">DSM 46887</strain>
    </source>
</reference>
<dbReference type="Gene3D" id="3.90.1150.10">
    <property type="entry name" value="Aspartate Aminotransferase, domain 1"/>
    <property type="match status" value="1"/>
</dbReference>
<evidence type="ECO:0000313" key="1">
    <source>
        <dbReference type="EMBL" id="MBB5823432.1"/>
    </source>
</evidence>
<dbReference type="GO" id="GO:0003677">
    <property type="term" value="F:DNA binding"/>
    <property type="evidence" value="ECO:0007669"/>
    <property type="project" value="UniProtKB-KW"/>
</dbReference>
<keyword evidence="1" id="KW-0238">DNA-binding</keyword>
<protein>
    <submittedName>
        <fullName evidence="1">DNA-binding transcriptional MocR family regulator</fullName>
    </submittedName>
</protein>
<comment type="caution">
    <text evidence="1">The sequence shown here is derived from an EMBL/GenBank/DDBJ whole genome shotgun (WGS) entry which is preliminary data.</text>
</comment>
<accession>A0A7W9IMF3</accession>
<keyword evidence="2" id="KW-1185">Reference proteome</keyword>
<dbReference type="InterPro" id="IPR015424">
    <property type="entry name" value="PyrdxlP-dep_Trfase"/>
</dbReference>
<sequence>MGSEELDRFAVLVRDRLRLREGGESPSRRLAGALSDLAEVGALARRYGVAPGSLFSADGRHRDRLRLSFALPPALLDQAVTGLAGAWRDRGR</sequence>